<feature type="transmembrane region" description="Helical" evidence="1">
    <location>
        <begin position="105"/>
        <end position="123"/>
    </location>
</feature>
<evidence type="ECO:0000313" key="3">
    <source>
        <dbReference type="Proteomes" id="UP001178507"/>
    </source>
</evidence>
<feature type="transmembrane region" description="Helical" evidence="1">
    <location>
        <begin position="158"/>
        <end position="180"/>
    </location>
</feature>
<organism evidence="2 3">
    <name type="scientific">Effrenium voratum</name>
    <dbReference type="NCBI Taxonomy" id="2562239"/>
    <lineage>
        <taxon>Eukaryota</taxon>
        <taxon>Sar</taxon>
        <taxon>Alveolata</taxon>
        <taxon>Dinophyceae</taxon>
        <taxon>Suessiales</taxon>
        <taxon>Symbiodiniaceae</taxon>
        <taxon>Effrenium</taxon>
    </lineage>
</organism>
<reference evidence="2" key="1">
    <citation type="submission" date="2023-08" db="EMBL/GenBank/DDBJ databases">
        <authorList>
            <person name="Chen Y."/>
            <person name="Shah S."/>
            <person name="Dougan E. K."/>
            <person name="Thang M."/>
            <person name="Chan C."/>
        </authorList>
    </citation>
    <scope>NUCLEOTIDE SEQUENCE</scope>
</reference>
<evidence type="ECO:0000256" key="1">
    <source>
        <dbReference type="SAM" id="Phobius"/>
    </source>
</evidence>
<keyword evidence="1" id="KW-1133">Transmembrane helix</keyword>
<feature type="transmembrane region" description="Helical" evidence="1">
    <location>
        <begin position="200"/>
        <end position="219"/>
    </location>
</feature>
<keyword evidence="1" id="KW-0472">Membrane</keyword>
<accession>A0AA36IEW4</accession>
<feature type="transmembrane region" description="Helical" evidence="1">
    <location>
        <begin position="68"/>
        <end position="85"/>
    </location>
</feature>
<dbReference type="Proteomes" id="UP001178507">
    <property type="component" value="Unassembled WGS sequence"/>
</dbReference>
<dbReference type="AlphaFoldDB" id="A0AA36IEW4"/>
<sequence length="581" mass="64722">MRSREQNAAPNKYTDIQAEYAEHSSLPCTLDGMRTVGLIQSDSMDLQNDPRFFQSNVLNKRLAAFSKVELGVISSLMLGACTHVIEMKKDLNFQTTEGILRALSFGLLSIVMFLSIITTYVGVAQMYHTCRLETAGPTGFEIATSYYLNPNIVAWRHFAVRCMIHGLTIFLISTGIRVSVTFEDVAEEAGPKISKTSAHILGLVTLMLFCIAGLIMHYINVKHQAIFRCNYEHAKENGYRRGNCELPVIHEEPDADEEYWLRKGQGSLLALRRWRFDRRPGHCNPERSVALALGGSSPLGSMKVGKLLQRGKNCAARTRLARQLPPPTLPSSKLRQALASPENTLCQGKPPAEPPIHCGGAADEKKELVETMQLRSAGERSTGREKDGPATKKLKDVMAEQEGQVKPKPVQKHDFKGMKKETLITTPFRIERLWTEKTADENIPKEPPGLTPGRPLGRGPKFPGREELINEGPFPLRSRIAQLATHVYYLWGETKFTDYLARGTPAQNVALNLEHFARQAHHAAGKLLEDTHVPLSRPPPNLPVEVSEAPVELLLLRDRFSPEAERASFRKPSESLGLGFL</sequence>
<dbReference type="EMBL" id="CAUJNA010001237">
    <property type="protein sequence ID" value="CAJ1385466.1"/>
    <property type="molecule type" value="Genomic_DNA"/>
</dbReference>
<keyword evidence="1" id="KW-0812">Transmembrane</keyword>
<keyword evidence="3" id="KW-1185">Reference proteome</keyword>
<comment type="caution">
    <text evidence="2">The sequence shown here is derived from an EMBL/GenBank/DDBJ whole genome shotgun (WGS) entry which is preliminary data.</text>
</comment>
<proteinExistence type="predicted"/>
<protein>
    <submittedName>
        <fullName evidence="2">Uncharacterized protein</fullName>
    </submittedName>
</protein>
<evidence type="ECO:0000313" key="2">
    <source>
        <dbReference type="EMBL" id="CAJ1385466.1"/>
    </source>
</evidence>
<gene>
    <name evidence="2" type="ORF">EVOR1521_LOCUS12070</name>
</gene>
<name>A0AA36IEW4_9DINO</name>